<sequence>MSTKCHVLFAGLTTRRLNFTKLMQKSDKRDDKGLWFYRLKKRISKDYFLGRLVPYFERDWLRSLTPAQSKEPRTVW</sequence>
<dbReference type="Proteomes" id="UP000013270">
    <property type="component" value="Unassembled WGS sequence"/>
</dbReference>
<dbReference type="AlphaFoldDB" id="N8YSW1"/>
<proteinExistence type="predicted"/>
<gene>
    <name evidence="1" type="ORF">F963_01634</name>
</gene>
<evidence type="ECO:0000313" key="1">
    <source>
        <dbReference type="EMBL" id="ENV22350.1"/>
    </source>
</evidence>
<dbReference type="HOGENOM" id="CLU_2646199_0_0_6"/>
<accession>N8YSW1</accession>
<protein>
    <submittedName>
        <fullName evidence="1">Uncharacterized protein</fullName>
    </submittedName>
</protein>
<comment type="caution">
    <text evidence="1">The sequence shown here is derived from an EMBL/GenBank/DDBJ whole genome shotgun (WGS) entry which is preliminary data.</text>
</comment>
<organism evidence="1 2">
    <name type="scientific">Acinetobacter bereziniae NIPH 3</name>
    <dbReference type="NCBI Taxonomy" id="1217651"/>
    <lineage>
        <taxon>Bacteria</taxon>
        <taxon>Pseudomonadati</taxon>
        <taxon>Pseudomonadota</taxon>
        <taxon>Gammaproteobacteria</taxon>
        <taxon>Moraxellales</taxon>
        <taxon>Moraxellaceae</taxon>
        <taxon>Acinetobacter</taxon>
    </lineage>
</organism>
<reference evidence="1 2" key="1">
    <citation type="submission" date="2013-02" db="EMBL/GenBank/DDBJ databases">
        <title>The Genome Sequence of Acinetobacter bereziniae NIPH 3.</title>
        <authorList>
            <consortium name="The Broad Institute Genome Sequencing Platform"/>
            <consortium name="The Broad Institute Genome Sequencing Center for Infectious Disease"/>
            <person name="Cerqueira G."/>
            <person name="Feldgarden M."/>
            <person name="Courvalin P."/>
            <person name="Perichon B."/>
            <person name="Grillot-Courvalin C."/>
            <person name="Clermont D."/>
            <person name="Rocha E."/>
            <person name="Yoon E.-J."/>
            <person name="Nemec A."/>
            <person name="Walker B."/>
            <person name="Young S.K."/>
            <person name="Zeng Q."/>
            <person name="Gargeya S."/>
            <person name="Fitzgerald M."/>
            <person name="Haas B."/>
            <person name="Abouelleil A."/>
            <person name="Alvarado L."/>
            <person name="Arachchi H.M."/>
            <person name="Berlin A.M."/>
            <person name="Chapman S.B."/>
            <person name="Dewar J."/>
            <person name="Goldberg J."/>
            <person name="Griggs A."/>
            <person name="Gujja S."/>
            <person name="Hansen M."/>
            <person name="Howarth C."/>
            <person name="Imamovic A."/>
            <person name="Larimer J."/>
            <person name="McCowan C."/>
            <person name="Murphy C."/>
            <person name="Neiman D."/>
            <person name="Pearson M."/>
            <person name="Priest M."/>
            <person name="Roberts A."/>
            <person name="Saif S."/>
            <person name="Shea T."/>
            <person name="Sisk P."/>
            <person name="Sykes S."/>
            <person name="Wortman J."/>
            <person name="Nusbaum C."/>
            <person name="Birren B."/>
        </authorList>
    </citation>
    <scope>NUCLEOTIDE SEQUENCE [LARGE SCALE GENOMIC DNA]</scope>
    <source>
        <strain evidence="1 2">NIPH 3</strain>
    </source>
</reference>
<name>N8YSW1_ACIBZ</name>
<evidence type="ECO:0000313" key="2">
    <source>
        <dbReference type="Proteomes" id="UP000013270"/>
    </source>
</evidence>
<dbReference type="EMBL" id="APPK01000029">
    <property type="protein sequence ID" value="ENV22350.1"/>
    <property type="molecule type" value="Genomic_DNA"/>
</dbReference>